<dbReference type="Proteomes" id="UP001323798">
    <property type="component" value="Chromosome"/>
</dbReference>
<feature type="transmembrane region" description="Helical" evidence="1">
    <location>
        <begin position="67"/>
        <end position="87"/>
    </location>
</feature>
<keyword evidence="3" id="KW-0255">Endonuclease</keyword>
<evidence type="ECO:0000313" key="4">
    <source>
        <dbReference type="Proteomes" id="UP001323798"/>
    </source>
</evidence>
<accession>A0ABZ0SGZ0</accession>
<keyword evidence="1" id="KW-1133">Transmembrane helix</keyword>
<evidence type="ECO:0000259" key="2">
    <source>
        <dbReference type="Pfam" id="PF03372"/>
    </source>
</evidence>
<feature type="domain" description="Endonuclease/exonuclease/phosphatase" evidence="2">
    <location>
        <begin position="107"/>
        <end position="328"/>
    </location>
</feature>
<dbReference type="RefSeq" id="WP_320941159.1">
    <property type="nucleotide sequence ID" value="NZ_BAABEU010000006.1"/>
</dbReference>
<evidence type="ECO:0000256" key="1">
    <source>
        <dbReference type="SAM" id="Phobius"/>
    </source>
</evidence>
<keyword evidence="3" id="KW-0378">Hydrolase</keyword>
<dbReference type="GO" id="GO:0004519">
    <property type="term" value="F:endonuclease activity"/>
    <property type="evidence" value="ECO:0007669"/>
    <property type="project" value="UniProtKB-KW"/>
</dbReference>
<dbReference type="Pfam" id="PF03372">
    <property type="entry name" value="Exo_endo_phos"/>
    <property type="match status" value="1"/>
</dbReference>
<gene>
    <name evidence="3" type="ORF">SM116_11700</name>
</gene>
<dbReference type="InterPro" id="IPR005135">
    <property type="entry name" value="Endo/exonuclease/phosphatase"/>
</dbReference>
<protein>
    <submittedName>
        <fullName evidence="3">Endonuclease/exonuclease/phosphatase family protein</fullName>
    </submittedName>
</protein>
<dbReference type="Gene3D" id="3.60.10.10">
    <property type="entry name" value="Endonuclease/exonuclease/phosphatase"/>
    <property type="match status" value="1"/>
</dbReference>
<dbReference type="InterPro" id="IPR036691">
    <property type="entry name" value="Endo/exonu/phosph_ase_sf"/>
</dbReference>
<name>A0ABZ0SGZ0_9MICO</name>
<dbReference type="SUPFAM" id="SSF56219">
    <property type="entry name" value="DNase I-like"/>
    <property type="match status" value="1"/>
</dbReference>
<organism evidence="3 4">
    <name type="scientific">Microbacterium rhizosphaerae</name>
    <dbReference type="NCBI Taxonomy" id="1678237"/>
    <lineage>
        <taxon>Bacteria</taxon>
        <taxon>Bacillati</taxon>
        <taxon>Actinomycetota</taxon>
        <taxon>Actinomycetes</taxon>
        <taxon>Micrococcales</taxon>
        <taxon>Microbacteriaceae</taxon>
        <taxon>Microbacterium</taxon>
    </lineage>
</organism>
<feature type="transmembrane region" description="Helical" evidence="1">
    <location>
        <begin position="6"/>
        <end position="26"/>
    </location>
</feature>
<proteinExistence type="predicted"/>
<feature type="transmembrane region" description="Helical" evidence="1">
    <location>
        <begin position="38"/>
        <end position="61"/>
    </location>
</feature>
<sequence>MLRVLGIVVSLACAAVVLVLTWPQLLRLERTYPFAQTVAFRGIAVGVCAALCLVLLLVAIIRPVRPLALALAAVVGIAAVGGVAVLMTRGVGTDALPAKGAKSIRVLTWNTAGAATSAQTIAQTAVAMDADIVTLPETTIETGEKVALAMRAMNHRMWAYHTQYGEHGWDASSTTLLISPRLGDYAVVASSVNGSTGTSTVPSVVAMPVNGMGPVVVAAHAVAPRAEYVARWQSDLRWLADQCASADVIMAGDFNATIDHMSGLGVKDATLGRCTDAASRTGNGAVGTWPTSLPALLGSPIDHVMTTTTWRPSGSVVLRSLDGSGSDHRPLVVQLEPASGG</sequence>
<keyword evidence="1" id="KW-0472">Membrane</keyword>
<keyword evidence="3" id="KW-0540">Nuclease</keyword>
<dbReference type="EMBL" id="CP139368">
    <property type="protein sequence ID" value="WPR88439.1"/>
    <property type="molecule type" value="Genomic_DNA"/>
</dbReference>
<keyword evidence="1" id="KW-0812">Transmembrane</keyword>
<evidence type="ECO:0000313" key="3">
    <source>
        <dbReference type="EMBL" id="WPR88439.1"/>
    </source>
</evidence>
<reference evidence="3 4" key="1">
    <citation type="submission" date="2023-11" db="EMBL/GenBank/DDBJ databases">
        <title>Genome sequence of Microbacterium rhizosphaerae KACC 19337.</title>
        <authorList>
            <person name="Choi H."/>
            <person name="Kim S."/>
            <person name="Kim Y."/>
            <person name="Kwon S.-W."/>
            <person name="Heo J."/>
        </authorList>
    </citation>
    <scope>NUCLEOTIDE SEQUENCE [LARGE SCALE GENOMIC DNA]</scope>
    <source>
        <strain evidence="3 4">KACC 19337</strain>
    </source>
</reference>
<keyword evidence="4" id="KW-1185">Reference proteome</keyword>